<sequence>MADPRAKLHALSQKQIGWFVIDQKESLPNRAGFLFETFG</sequence>
<evidence type="ECO:0000313" key="1">
    <source>
        <dbReference type="EMBL" id="MBB6147127.1"/>
    </source>
</evidence>
<organism evidence="1 2">
    <name type="scientific">Silvibacterium bohemicum</name>
    <dbReference type="NCBI Taxonomy" id="1577686"/>
    <lineage>
        <taxon>Bacteria</taxon>
        <taxon>Pseudomonadati</taxon>
        <taxon>Acidobacteriota</taxon>
        <taxon>Terriglobia</taxon>
        <taxon>Terriglobales</taxon>
        <taxon>Acidobacteriaceae</taxon>
        <taxon>Silvibacterium</taxon>
    </lineage>
</organism>
<protein>
    <submittedName>
        <fullName evidence="1">Uncharacterized protein</fullName>
    </submittedName>
</protein>
<accession>A0A841K3I8</accession>
<evidence type="ECO:0000313" key="2">
    <source>
        <dbReference type="Proteomes" id="UP000538666"/>
    </source>
</evidence>
<comment type="caution">
    <text evidence="1">The sequence shown here is derived from an EMBL/GenBank/DDBJ whole genome shotgun (WGS) entry which is preliminary data.</text>
</comment>
<name>A0A841K3I8_9BACT</name>
<reference evidence="1 2" key="1">
    <citation type="submission" date="2020-08" db="EMBL/GenBank/DDBJ databases">
        <title>Genomic Encyclopedia of Type Strains, Phase IV (KMG-IV): sequencing the most valuable type-strain genomes for metagenomic binning, comparative biology and taxonomic classification.</title>
        <authorList>
            <person name="Goeker M."/>
        </authorList>
    </citation>
    <scope>NUCLEOTIDE SEQUENCE [LARGE SCALE GENOMIC DNA]</scope>
    <source>
        <strain evidence="1 2">DSM 103733</strain>
    </source>
</reference>
<dbReference type="AlphaFoldDB" id="A0A841K3I8"/>
<dbReference type="Proteomes" id="UP000538666">
    <property type="component" value="Unassembled WGS sequence"/>
</dbReference>
<dbReference type="EMBL" id="JACHEK010000012">
    <property type="protein sequence ID" value="MBB6147127.1"/>
    <property type="molecule type" value="Genomic_DNA"/>
</dbReference>
<proteinExistence type="predicted"/>
<keyword evidence="2" id="KW-1185">Reference proteome</keyword>
<gene>
    <name evidence="1" type="ORF">HNQ77_005112</name>
</gene>